<dbReference type="Proteomes" id="UP000004625">
    <property type="component" value="Unassembled WGS sequence"/>
</dbReference>
<organism evidence="1 2">
    <name type="scientific">Lentilactobacillus parafarraginis F0439</name>
    <dbReference type="NCBI Taxonomy" id="797515"/>
    <lineage>
        <taxon>Bacteria</taxon>
        <taxon>Bacillati</taxon>
        <taxon>Bacillota</taxon>
        <taxon>Bacilli</taxon>
        <taxon>Lactobacillales</taxon>
        <taxon>Lactobacillaceae</taxon>
        <taxon>Lentilactobacillus</taxon>
    </lineage>
</organism>
<evidence type="ECO:0000313" key="2">
    <source>
        <dbReference type="Proteomes" id="UP000004625"/>
    </source>
</evidence>
<dbReference type="STRING" id="797515.HMPREF9103_00343"/>
<dbReference type="EMBL" id="AGEY01000021">
    <property type="protein sequence ID" value="EHM00704.1"/>
    <property type="molecule type" value="Genomic_DNA"/>
</dbReference>
<sequence>MGWESKTNIGSFLNWFTQSWMWMNRQRDIFNVHSAINCQTQFSNQITGTWADNFATK</sequence>
<name>G9ZKU5_9LACO</name>
<protein>
    <submittedName>
        <fullName evidence="1">Uncharacterized protein</fullName>
    </submittedName>
</protein>
<dbReference type="HOGENOM" id="CLU_2991053_0_0_9"/>
<gene>
    <name evidence="1" type="ORF">HMPREF9103_00343</name>
</gene>
<proteinExistence type="predicted"/>
<evidence type="ECO:0000313" key="1">
    <source>
        <dbReference type="EMBL" id="EHM00704.1"/>
    </source>
</evidence>
<accession>G9ZKU5</accession>
<dbReference type="AlphaFoldDB" id="G9ZKU5"/>
<reference evidence="1 2" key="1">
    <citation type="submission" date="2011-09" db="EMBL/GenBank/DDBJ databases">
        <authorList>
            <person name="Weinstock G."/>
            <person name="Sodergren E."/>
            <person name="Clifton S."/>
            <person name="Fulton L."/>
            <person name="Fulton B."/>
            <person name="Courtney L."/>
            <person name="Fronick C."/>
            <person name="Harrison M."/>
            <person name="Strong C."/>
            <person name="Farmer C."/>
            <person name="Delahaunty K."/>
            <person name="Markovic C."/>
            <person name="Hall O."/>
            <person name="Minx P."/>
            <person name="Tomlinson C."/>
            <person name="Mitreva M."/>
            <person name="Hou S."/>
            <person name="Chen J."/>
            <person name="Wollam A."/>
            <person name="Pepin K.H."/>
            <person name="Johnson M."/>
            <person name="Bhonagiri V."/>
            <person name="Zhang X."/>
            <person name="Suruliraj S."/>
            <person name="Warren W."/>
            <person name="Chinwalla A."/>
            <person name="Mardis E.R."/>
            <person name="Wilson R.K."/>
        </authorList>
    </citation>
    <scope>NUCLEOTIDE SEQUENCE [LARGE SCALE GENOMIC DNA]</scope>
    <source>
        <strain evidence="1 2">F0439</strain>
    </source>
</reference>
<comment type="caution">
    <text evidence="1">The sequence shown here is derived from an EMBL/GenBank/DDBJ whole genome shotgun (WGS) entry which is preliminary data.</text>
</comment>
<keyword evidence="2" id="KW-1185">Reference proteome</keyword>